<feature type="compositionally biased region" description="Polar residues" evidence="6">
    <location>
        <begin position="201"/>
        <end position="215"/>
    </location>
</feature>
<organism evidence="9 10">
    <name type="scientific">Saguinus oedipus</name>
    <name type="common">Cotton-top tamarin</name>
    <name type="synonym">Oedipomidas oedipus</name>
    <dbReference type="NCBI Taxonomy" id="9490"/>
    <lineage>
        <taxon>Eukaryota</taxon>
        <taxon>Metazoa</taxon>
        <taxon>Chordata</taxon>
        <taxon>Craniata</taxon>
        <taxon>Vertebrata</taxon>
        <taxon>Euteleostomi</taxon>
        <taxon>Mammalia</taxon>
        <taxon>Eutheria</taxon>
        <taxon>Euarchontoglires</taxon>
        <taxon>Primates</taxon>
        <taxon>Haplorrhini</taxon>
        <taxon>Platyrrhini</taxon>
        <taxon>Cebidae</taxon>
        <taxon>Callitrichinae</taxon>
        <taxon>Saguinus</taxon>
    </lineage>
</organism>
<feature type="domain" description="W2" evidence="7">
    <location>
        <begin position="505"/>
        <end position="671"/>
    </location>
</feature>
<feature type="domain" description="MI" evidence="8">
    <location>
        <begin position="326"/>
        <end position="448"/>
    </location>
</feature>
<name>A0ABQ9TQA0_SAGOE</name>
<dbReference type="Pfam" id="PF02847">
    <property type="entry name" value="MA3"/>
    <property type="match status" value="1"/>
</dbReference>
<evidence type="ECO:0000313" key="9">
    <source>
        <dbReference type="EMBL" id="KAK2086680.1"/>
    </source>
</evidence>
<gene>
    <name evidence="9" type="primary">EIF4G1_3</name>
    <name evidence="9" type="ORF">P7K49_036105</name>
</gene>
<keyword evidence="5" id="KW-0648">Protein biosynthesis</keyword>
<evidence type="ECO:0000259" key="8">
    <source>
        <dbReference type="PROSITE" id="PS51366"/>
    </source>
</evidence>
<evidence type="ECO:0000256" key="4">
    <source>
        <dbReference type="ARBA" id="ARBA00022845"/>
    </source>
</evidence>
<feature type="region of interest" description="Disordered" evidence="6">
    <location>
        <begin position="158"/>
        <end position="287"/>
    </location>
</feature>
<dbReference type="SUPFAM" id="SSF48371">
    <property type="entry name" value="ARM repeat"/>
    <property type="match status" value="3"/>
</dbReference>
<comment type="caution">
    <text evidence="9">The sequence shown here is derived from an EMBL/GenBank/DDBJ whole genome shotgun (WGS) entry which is preliminary data.</text>
</comment>
<dbReference type="CDD" id="cd11559">
    <property type="entry name" value="W2_eIF4G1_like"/>
    <property type="match status" value="1"/>
</dbReference>
<dbReference type="InterPro" id="IPR003891">
    <property type="entry name" value="Initiation_fac_eIF4g_MI"/>
</dbReference>
<dbReference type="Pfam" id="PF02854">
    <property type="entry name" value="MIF4G"/>
    <property type="match status" value="1"/>
</dbReference>
<dbReference type="PROSITE" id="PS51363">
    <property type="entry name" value="W2"/>
    <property type="match status" value="1"/>
</dbReference>
<feature type="compositionally biased region" description="Basic and acidic residues" evidence="6">
    <location>
        <begin position="231"/>
        <end position="263"/>
    </location>
</feature>
<comment type="similarity">
    <text evidence="1">Belongs to the eukaryotic initiation factor 4G family.</text>
</comment>
<reference evidence="9 10" key="1">
    <citation type="submission" date="2023-05" db="EMBL/GenBank/DDBJ databases">
        <title>B98-5 Cell Line De Novo Hybrid Assembly: An Optical Mapping Approach.</title>
        <authorList>
            <person name="Kananen K."/>
            <person name="Auerbach J.A."/>
            <person name="Kautto E."/>
            <person name="Blachly J.S."/>
        </authorList>
    </citation>
    <scope>NUCLEOTIDE SEQUENCE [LARGE SCALE GENOMIC DNA]</scope>
    <source>
        <strain evidence="9">B95-8</strain>
        <tissue evidence="9">Cell line</tissue>
    </source>
</reference>
<accession>A0ABQ9TQA0</accession>
<proteinExistence type="inferred from homology"/>
<evidence type="ECO:0000256" key="6">
    <source>
        <dbReference type="SAM" id="MobiDB-lite"/>
    </source>
</evidence>
<keyword evidence="10" id="KW-1185">Reference proteome</keyword>
<dbReference type="EMBL" id="JASSZA010000020">
    <property type="protein sequence ID" value="KAK2086680.1"/>
    <property type="molecule type" value="Genomic_DNA"/>
</dbReference>
<protein>
    <submittedName>
        <fullName evidence="9">Eukaryotic translation initiation factor 4 gamma 1</fullName>
    </submittedName>
</protein>
<sequence>MHDCVVKLLKNHDEESLECLCHLLTTIGKDLDFEKAKPQMDQYFNQMEKIIKEKKTSSRIGFMLQDVLDLPGSNWVLRRGDQGPKIIDQIHKEAEMEEHREHIKVQQLMAKGSDKRWGGPPGPPISCGLPLLDDGGWNTVPISKGSRPIDTSRLTKITKPGSIDSNNQLFAPGGRLSWGKGSRGGSGAKPSDAASEAARPATSTLNRFSALQQAVPTECTDNRRVVQRSSLSRERGEKAGDRGDRLDRSERGGDRGDRLDRSRTPATKRSFSKEVEEQSREWPSQPEGLLKAASLTEDGDRGQDAVKQEATLLPVNPPKAALSEEELEKKSKAITEEHLHLNDMKEAVQYVQELASPSLLFIFVRHGVESTLERSAIAREHMGQLLHQLLCAGHLSTAQYYQGLYVILELAEDMETDIPHVWLYLAELVTPILQEGGVPMGELLREITKPLRLLGKAASLLLEILGLLCKSVGPKKEFLPEGQDIGAFVAEQKVEYTLGEESEAPGQRALTSEEPSRQLEKLLKEGSSNQRVLDWIEANLSERQIASNTLVRALMTTVCYSAIIFETPLRVDIAVLKAPAKLLQKYLCDEQKELQALHALQALVVTLEQPPNLLRMFFDALYDEDVVKEDAFYSWESSKDPAEQQDKGVALKSVTAFFKWLREAEEESDHN</sequence>
<feature type="compositionally biased region" description="Basic and acidic residues" evidence="6">
    <location>
        <begin position="271"/>
        <end position="280"/>
    </location>
</feature>
<dbReference type="PANTHER" id="PTHR23253:SF10">
    <property type="entry name" value="EUKARYOTIC TRANSLATION INITIATION FACTOR 4 GAMMA 1"/>
    <property type="match status" value="1"/>
</dbReference>
<dbReference type="GO" id="GO:0003743">
    <property type="term" value="F:translation initiation factor activity"/>
    <property type="evidence" value="ECO:0007669"/>
    <property type="project" value="UniProtKB-KW"/>
</dbReference>
<dbReference type="Proteomes" id="UP001266305">
    <property type="component" value="Unassembled WGS sequence"/>
</dbReference>
<keyword evidence="4" id="KW-0810">Translation regulation</keyword>
<evidence type="ECO:0000259" key="7">
    <source>
        <dbReference type="PROSITE" id="PS51363"/>
    </source>
</evidence>
<evidence type="ECO:0000256" key="1">
    <source>
        <dbReference type="ARBA" id="ARBA00005775"/>
    </source>
</evidence>
<dbReference type="PANTHER" id="PTHR23253">
    <property type="entry name" value="EUKARYOTIC TRANSLATION INITIATION FACTOR 4 GAMMA"/>
    <property type="match status" value="1"/>
</dbReference>
<dbReference type="PROSITE" id="PS51366">
    <property type="entry name" value="MI"/>
    <property type="match status" value="1"/>
</dbReference>
<dbReference type="SMART" id="SM00544">
    <property type="entry name" value="MA3"/>
    <property type="match status" value="1"/>
</dbReference>
<evidence type="ECO:0000256" key="5">
    <source>
        <dbReference type="ARBA" id="ARBA00022917"/>
    </source>
</evidence>
<keyword evidence="2 9" id="KW-0396">Initiation factor</keyword>
<dbReference type="SMART" id="SM00515">
    <property type="entry name" value="eIF5C"/>
    <property type="match status" value="1"/>
</dbReference>
<dbReference type="Gene3D" id="1.25.40.180">
    <property type="match status" value="3"/>
</dbReference>
<dbReference type="InterPro" id="IPR003307">
    <property type="entry name" value="W2_domain"/>
</dbReference>
<dbReference type="Pfam" id="PF02020">
    <property type="entry name" value="W2"/>
    <property type="match status" value="1"/>
</dbReference>
<evidence type="ECO:0000256" key="3">
    <source>
        <dbReference type="ARBA" id="ARBA00022553"/>
    </source>
</evidence>
<keyword evidence="3" id="KW-0597">Phosphoprotein</keyword>
<dbReference type="InterPro" id="IPR003890">
    <property type="entry name" value="MIF4G-like_typ-3"/>
</dbReference>
<evidence type="ECO:0000313" key="10">
    <source>
        <dbReference type="Proteomes" id="UP001266305"/>
    </source>
</evidence>
<evidence type="ECO:0000256" key="2">
    <source>
        <dbReference type="ARBA" id="ARBA00022540"/>
    </source>
</evidence>
<dbReference type="InterPro" id="IPR016024">
    <property type="entry name" value="ARM-type_fold"/>
</dbReference>